<dbReference type="InterPro" id="IPR050204">
    <property type="entry name" value="AraC_XylS_family_regulators"/>
</dbReference>
<gene>
    <name evidence="5" type="ORF">DK389_14735</name>
</gene>
<dbReference type="InterPro" id="IPR018060">
    <property type="entry name" value="HTH_AraC"/>
</dbReference>
<dbReference type="GO" id="GO:0043565">
    <property type="term" value="F:sequence-specific DNA binding"/>
    <property type="evidence" value="ECO:0007669"/>
    <property type="project" value="InterPro"/>
</dbReference>
<evidence type="ECO:0000256" key="2">
    <source>
        <dbReference type="ARBA" id="ARBA00023125"/>
    </source>
</evidence>
<accession>A0A2U8W656</accession>
<dbReference type="OrthoDB" id="7904253at2"/>
<evidence type="ECO:0000259" key="4">
    <source>
        <dbReference type="PROSITE" id="PS01124"/>
    </source>
</evidence>
<name>A0A2U8W656_9HYPH</name>
<keyword evidence="6" id="KW-1185">Reference proteome</keyword>
<dbReference type="GO" id="GO:0003700">
    <property type="term" value="F:DNA-binding transcription factor activity"/>
    <property type="evidence" value="ECO:0007669"/>
    <property type="project" value="InterPro"/>
</dbReference>
<proteinExistence type="predicted"/>
<dbReference type="PROSITE" id="PS01124">
    <property type="entry name" value="HTH_ARAC_FAMILY_2"/>
    <property type="match status" value="1"/>
</dbReference>
<dbReference type="AlphaFoldDB" id="A0A2U8W656"/>
<feature type="domain" description="HTH araC/xylS-type" evidence="4">
    <location>
        <begin position="215"/>
        <end position="315"/>
    </location>
</feature>
<keyword evidence="1" id="KW-0805">Transcription regulation</keyword>
<evidence type="ECO:0000313" key="6">
    <source>
        <dbReference type="Proteomes" id="UP000245926"/>
    </source>
</evidence>
<dbReference type="Gene3D" id="1.10.10.60">
    <property type="entry name" value="Homeodomain-like"/>
    <property type="match status" value="1"/>
</dbReference>
<dbReference type="SUPFAM" id="SSF46689">
    <property type="entry name" value="Homeodomain-like"/>
    <property type="match status" value="1"/>
</dbReference>
<sequence>MSGAPVIFTSIQSTHRVEPKRAFDYWRSTALARVDATPLESETGFAASRLLAVFDHGMLMRTRSSPLVVERQPQQIRRDGHDDVCLSLIVGGCGHQEQGNRGGIIGVGDIGLVSLDRPFVLGAREPYEELRLNIPRPLFLAHVGPVEEVAGRRFPASALGDLFASYLGTFAATVERMSEAEAAPALEGALHLLRGILQHPGERREADLSATALRSLAQAYIERRLHDPDLGPAGLCAALRVSRTRLYAAFAAEGGIAAAIRDARLDRAHRRLSSAAGDADTIAGVMKACGYVDAASFSRAFRRRFGLAPRDVRPTRR</sequence>
<keyword evidence="2" id="KW-0238">DNA-binding</keyword>
<dbReference type="SMART" id="SM00342">
    <property type="entry name" value="HTH_ARAC"/>
    <property type="match status" value="1"/>
</dbReference>
<protein>
    <submittedName>
        <fullName evidence="5">AraC family transcriptional regulator</fullName>
    </submittedName>
</protein>
<dbReference type="PANTHER" id="PTHR46796">
    <property type="entry name" value="HTH-TYPE TRANSCRIPTIONAL ACTIVATOR RHAS-RELATED"/>
    <property type="match status" value="1"/>
</dbReference>
<keyword evidence="3" id="KW-0804">Transcription</keyword>
<evidence type="ECO:0000256" key="3">
    <source>
        <dbReference type="ARBA" id="ARBA00023163"/>
    </source>
</evidence>
<dbReference type="InterPro" id="IPR035418">
    <property type="entry name" value="AraC-bd_2"/>
</dbReference>
<organism evidence="5 6">
    <name type="scientific">Methylobacterium durans</name>
    <dbReference type="NCBI Taxonomy" id="2202825"/>
    <lineage>
        <taxon>Bacteria</taxon>
        <taxon>Pseudomonadati</taxon>
        <taxon>Pseudomonadota</taxon>
        <taxon>Alphaproteobacteria</taxon>
        <taxon>Hyphomicrobiales</taxon>
        <taxon>Methylobacteriaceae</taxon>
        <taxon>Methylobacterium</taxon>
    </lineage>
</organism>
<dbReference type="InterPro" id="IPR009057">
    <property type="entry name" value="Homeodomain-like_sf"/>
</dbReference>
<dbReference type="KEGG" id="mets:DK389_14735"/>
<dbReference type="Pfam" id="PF14525">
    <property type="entry name" value="AraC_binding_2"/>
    <property type="match status" value="1"/>
</dbReference>
<evidence type="ECO:0000256" key="1">
    <source>
        <dbReference type="ARBA" id="ARBA00023015"/>
    </source>
</evidence>
<dbReference type="EMBL" id="CP029550">
    <property type="protein sequence ID" value="AWN41537.1"/>
    <property type="molecule type" value="Genomic_DNA"/>
</dbReference>
<dbReference type="PANTHER" id="PTHR46796:SF6">
    <property type="entry name" value="ARAC SUBFAMILY"/>
    <property type="match status" value="1"/>
</dbReference>
<reference evidence="6" key="1">
    <citation type="submission" date="2018-05" db="EMBL/GenBank/DDBJ databases">
        <title>Complete Genome Sequence of Methylobacterium sp. 17SD2-17.</title>
        <authorList>
            <person name="Srinivasan S."/>
        </authorList>
    </citation>
    <scope>NUCLEOTIDE SEQUENCE [LARGE SCALE GENOMIC DNA]</scope>
    <source>
        <strain evidence="6">17SD2-17</strain>
    </source>
</reference>
<dbReference type="Proteomes" id="UP000245926">
    <property type="component" value="Chromosome"/>
</dbReference>
<dbReference type="Pfam" id="PF12833">
    <property type="entry name" value="HTH_18"/>
    <property type="match status" value="1"/>
</dbReference>
<evidence type="ECO:0000313" key="5">
    <source>
        <dbReference type="EMBL" id="AWN41537.1"/>
    </source>
</evidence>